<dbReference type="AlphaFoldDB" id="A0A3B0ZA09"/>
<reference evidence="2" key="1">
    <citation type="submission" date="2018-06" db="EMBL/GenBank/DDBJ databases">
        <authorList>
            <person name="Zhirakovskaya E."/>
        </authorList>
    </citation>
    <scope>NUCLEOTIDE SEQUENCE</scope>
</reference>
<protein>
    <submittedName>
        <fullName evidence="2">ParA-like protein</fullName>
    </submittedName>
</protein>
<dbReference type="CDD" id="cd02042">
    <property type="entry name" value="ParAB_family"/>
    <property type="match status" value="1"/>
</dbReference>
<accession>A0A3B0ZA09</accession>
<dbReference type="InterPro" id="IPR027417">
    <property type="entry name" value="P-loop_NTPase"/>
</dbReference>
<evidence type="ECO:0000259" key="1">
    <source>
        <dbReference type="Pfam" id="PF01656"/>
    </source>
</evidence>
<name>A0A3B0ZA09_9ZZZZ</name>
<gene>
    <name evidence="2" type="ORF">MNBD_GAMMA12-1479</name>
</gene>
<dbReference type="EMBL" id="UOFL01000131">
    <property type="protein sequence ID" value="VAW77506.1"/>
    <property type="molecule type" value="Genomic_DNA"/>
</dbReference>
<dbReference type="Pfam" id="PF01656">
    <property type="entry name" value="CbiA"/>
    <property type="match status" value="1"/>
</dbReference>
<proteinExistence type="predicted"/>
<evidence type="ECO:0000313" key="2">
    <source>
        <dbReference type="EMBL" id="VAW77506.1"/>
    </source>
</evidence>
<sequence length="226" mass="25340">MNRILILNTKGGCGKTTVATNLASYFACQGITTALLDYDPQGSSMRWSKQRPKDLPSVYAVHAGEKQTGTMTRSWYLRVPPETQQVIMDAPAGVDSARLQEFLRNVNSILIPVMPSAIDVHAVARYIQELLLQGKVKQRGIKVGIIANRVKAKSVAYKSLCKFLETIKLPFVVSLRDSQYYVAAAEHGLGIHEINGRVVETDKAHWKELYEWIRTPEEVYQAEVSY</sequence>
<organism evidence="2">
    <name type="scientific">hydrothermal vent metagenome</name>
    <dbReference type="NCBI Taxonomy" id="652676"/>
    <lineage>
        <taxon>unclassified sequences</taxon>
        <taxon>metagenomes</taxon>
        <taxon>ecological metagenomes</taxon>
    </lineage>
</organism>
<dbReference type="Gene3D" id="3.40.50.300">
    <property type="entry name" value="P-loop containing nucleotide triphosphate hydrolases"/>
    <property type="match status" value="1"/>
</dbReference>
<dbReference type="SUPFAM" id="SSF52540">
    <property type="entry name" value="P-loop containing nucleoside triphosphate hydrolases"/>
    <property type="match status" value="1"/>
</dbReference>
<feature type="domain" description="CobQ/CobB/MinD/ParA nucleotide binding" evidence="1">
    <location>
        <begin position="4"/>
        <end position="188"/>
    </location>
</feature>
<dbReference type="PANTHER" id="PTHR13696:SF96">
    <property type="entry name" value="COBQ_COBB_MIND_PARA NUCLEOTIDE BINDING DOMAIN-CONTAINING PROTEIN"/>
    <property type="match status" value="1"/>
</dbReference>
<dbReference type="InterPro" id="IPR050678">
    <property type="entry name" value="DNA_Partitioning_ATPase"/>
</dbReference>
<dbReference type="PANTHER" id="PTHR13696">
    <property type="entry name" value="P-LOOP CONTAINING NUCLEOSIDE TRIPHOSPHATE HYDROLASE"/>
    <property type="match status" value="1"/>
</dbReference>
<dbReference type="InterPro" id="IPR002586">
    <property type="entry name" value="CobQ/CobB/MinD/ParA_Nub-bd_dom"/>
</dbReference>